<evidence type="ECO:0000256" key="11">
    <source>
        <dbReference type="ARBA" id="ARBA00034617"/>
    </source>
</evidence>
<dbReference type="InterPro" id="IPR014152">
    <property type="entry name" value="AddA"/>
</dbReference>
<dbReference type="PANTHER" id="PTHR11070:SF48">
    <property type="entry name" value="ATP-DEPENDENT HELICASE_NUCLEASE SUBUNIT A"/>
    <property type="match status" value="1"/>
</dbReference>
<dbReference type="PROSITE" id="PS51198">
    <property type="entry name" value="UVRD_HELICASE_ATP_BIND"/>
    <property type="match status" value="1"/>
</dbReference>
<evidence type="ECO:0000256" key="2">
    <source>
        <dbReference type="ARBA" id="ARBA00022741"/>
    </source>
</evidence>
<proteinExistence type="inferred from homology"/>
<evidence type="ECO:0000259" key="16">
    <source>
        <dbReference type="PROSITE" id="PS51198"/>
    </source>
</evidence>
<keyword evidence="7 13" id="KW-0067">ATP-binding</keyword>
<evidence type="ECO:0000256" key="3">
    <source>
        <dbReference type="ARBA" id="ARBA00022763"/>
    </source>
</evidence>
<gene>
    <name evidence="13" type="primary">addA</name>
    <name evidence="18" type="ORF">J2S25_003367</name>
</gene>
<dbReference type="HAMAP" id="MF_01451">
    <property type="entry name" value="AddA"/>
    <property type="match status" value="1"/>
</dbReference>
<feature type="domain" description="UvrD-like helicase ATP-binding" evidence="16">
    <location>
        <begin position="13"/>
        <end position="490"/>
    </location>
</feature>
<dbReference type="InterPro" id="IPR014017">
    <property type="entry name" value="DNA_helicase_UvrD-like_C"/>
</dbReference>
<dbReference type="InterPro" id="IPR011604">
    <property type="entry name" value="PDDEXK-like_dom_sf"/>
</dbReference>
<protein>
    <recommendedName>
        <fullName evidence="13">ATP-dependent helicase/nuclease subunit A</fullName>
        <ecNumber evidence="13">3.1.-.-</ecNumber>
        <ecNumber evidence="13">5.6.2.4</ecNumber>
    </recommendedName>
    <alternativeName>
        <fullName evidence="13">ATP-dependent helicase/nuclease AddA</fullName>
    </alternativeName>
    <alternativeName>
        <fullName evidence="13">DNA 3'-5' helicase AddA</fullName>
    </alternativeName>
</protein>
<evidence type="ECO:0000313" key="19">
    <source>
        <dbReference type="Proteomes" id="UP001242313"/>
    </source>
</evidence>
<comment type="cofactor">
    <cofactor evidence="13">
        <name>Mg(2+)</name>
        <dbReference type="ChEBI" id="CHEBI:18420"/>
    </cofactor>
</comment>
<evidence type="ECO:0000256" key="12">
    <source>
        <dbReference type="ARBA" id="ARBA00048988"/>
    </source>
</evidence>
<evidence type="ECO:0000313" key="18">
    <source>
        <dbReference type="EMBL" id="MDQ0415141.1"/>
    </source>
</evidence>
<keyword evidence="8 13" id="KW-0238">DNA-binding</keyword>
<sequence length="1264" mass="144106">MAKTIIPPIPAGETWTEDQWKAIMSEGKDILVAAAAGSGKTAVLVERIIKKITSENNLINVDELLVVTFTNASAAEMRHRIGEALEKAIGNHADSAHLKKQLSLLNRASISTLHSFCLEVIRKYYYLIDIDPGFRIADATEGQLLRDEVIEELFEEEYGKADNQPFFHLVDAFTNDRSDEGLKEIIADLFDFARSNPSPDAYLDSIVTMYDAAGCSAIEDLPFMNVLTADIELQLYGAKQLLEKALELSKMPGGPAPRAVNFTEDLHVMDTLLAASEQSWGELHEAIQLADFGRAKICRGDEYNKDLVDKAAKLRDRAKKIVQDLRNELFSRKPESFLKDMQEMRPLIAVLIGLVKEFSRRFAEVKQERGIVDFSDLEHYTLEILTAKTEEENVSPGVPSEAALAYRNKFKEVLVDEYQDVNMVQEAILQLVSMESEAAGNLFMVGDMKQSIYKFRLAEPTLFLGKYNRFTAHGEGTGLKIDLAKNFRSRSEVLDGTNYLFKQIMGATVGEIHYDDNAELKKGALYPDDDSFPVELLLIDRGEDTSSDSDSSAENEAAEAEFDAEDLEQSQLEARLMAKHIKDMVEERRGVYNPKMKTSKPIHYRDIVILLRSMTWAPQIMEEFKRQGIPIYANLSTGYFQATEVAVMLSLLKVIDNPYQDIPLAAVLRSPIVGLDEEELAIIRISQKRGSFYEALTAFCLNRPTLEKEALHEKTSRFFEALKKWRTAARQGSVSDLIWQLYRETRFFDFAGGMPGGKQRQANLRALYDRARQYEATSFRGLFRFLRFIERMRERGDDLGAARALGEQEDVVRIMTIHSSKGLEFPVVFVAGLARKFNTMDLKKFYMLDKEFGFAAKYINPEKRISFPSLPQLAFKRKHKMEMLAEEMRVLYVALTRAKEKLYLIGSVNDAVKTIGKWQDEASQSDWLLDDYVRASASGYIDWIGPAIIRHKDCESIKGSQAILHPQLDEEIRCHPSRWKIATVNAEEIVSYADEKYKERDVLMDLVAAGQAVNTGSKLADKVHAQLSWKYPYKEAANFRSKQSVTELKRNLDTRDEESGTQIVHQFTKQNLNRPRFMREKMVTPAERGTAMHMVMQHLDLSRPVTDASLVLQLAQMVEKELLFPEQKEAVDQKWILAFFDTEIGQRLLEANNVRREVPFYLSLPAKEVYPDWQSENEPIFIQGVIDCIFEDEKGIVLLDFKTDGINDRYKGGFEQAKPILKERYQVQISLYAKAIQQLWKKPVEEKYLYFFDGGHLLEMDQLG</sequence>
<dbReference type="PROSITE" id="PS51217">
    <property type="entry name" value="UVRD_HELICASE_CTER"/>
    <property type="match status" value="1"/>
</dbReference>
<keyword evidence="3 13" id="KW-0227">DNA damage</keyword>
<dbReference type="InterPro" id="IPR011335">
    <property type="entry name" value="Restrct_endonuc-II-like"/>
</dbReference>
<comment type="caution">
    <text evidence="18">The sequence shown here is derived from an EMBL/GenBank/DDBJ whole genome shotgun (WGS) entry which is preliminary data.</text>
</comment>
<dbReference type="GO" id="GO:0016787">
    <property type="term" value="F:hydrolase activity"/>
    <property type="evidence" value="ECO:0007669"/>
    <property type="project" value="UniProtKB-KW"/>
</dbReference>
<keyword evidence="19" id="KW-1185">Reference proteome</keyword>
<dbReference type="Gene3D" id="3.90.320.10">
    <property type="match status" value="1"/>
</dbReference>
<feature type="compositionally biased region" description="Acidic residues" evidence="15">
    <location>
        <begin position="545"/>
        <end position="565"/>
    </location>
</feature>
<keyword evidence="1 13" id="KW-0540">Nuclease</keyword>
<dbReference type="InterPro" id="IPR000212">
    <property type="entry name" value="DNA_helicase_UvrD/REP"/>
</dbReference>
<evidence type="ECO:0000256" key="8">
    <source>
        <dbReference type="ARBA" id="ARBA00023125"/>
    </source>
</evidence>
<keyword evidence="10 13" id="KW-0413">Isomerase</keyword>
<dbReference type="EC" id="5.6.2.4" evidence="13"/>
<evidence type="ECO:0000256" key="4">
    <source>
        <dbReference type="ARBA" id="ARBA00022801"/>
    </source>
</evidence>
<evidence type="ECO:0000259" key="17">
    <source>
        <dbReference type="PROSITE" id="PS51217"/>
    </source>
</evidence>
<dbReference type="Pfam" id="PF13361">
    <property type="entry name" value="UvrD_C"/>
    <property type="match status" value="1"/>
</dbReference>
<dbReference type="Pfam" id="PF00580">
    <property type="entry name" value="UvrD-helicase"/>
    <property type="match status" value="1"/>
</dbReference>
<dbReference type="InterPro" id="IPR038726">
    <property type="entry name" value="PDDEXK_AddAB-type"/>
</dbReference>
<name>A0ABU0FYY0_9BACI</name>
<dbReference type="EMBL" id="JAUSUN010000026">
    <property type="protein sequence ID" value="MDQ0415141.1"/>
    <property type="molecule type" value="Genomic_DNA"/>
</dbReference>
<evidence type="ECO:0000256" key="14">
    <source>
        <dbReference type="PROSITE-ProRule" id="PRU00560"/>
    </source>
</evidence>
<evidence type="ECO:0000256" key="6">
    <source>
        <dbReference type="ARBA" id="ARBA00022839"/>
    </source>
</evidence>
<dbReference type="NCBIfam" id="TIGR02785">
    <property type="entry name" value="addA_Gpos"/>
    <property type="match status" value="1"/>
</dbReference>
<reference evidence="18 19" key="1">
    <citation type="submission" date="2023-07" db="EMBL/GenBank/DDBJ databases">
        <title>Genomic Encyclopedia of Type Strains, Phase IV (KMG-IV): sequencing the most valuable type-strain genomes for metagenomic binning, comparative biology and taxonomic classification.</title>
        <authorList>
            <person name="Goeker M."/>
        </authorList>
    </citation>
    <scope>NUCLEOTIDE SEQUENCE [LARGE SCALE GENOMIC DNA]</scope>
    <source>
        <strain evidence="18 19">DSM 19598</strain>
    </source>
</reference>
<keyword evidence="2 13" id="KW-0547">Nucleotide-binding</keyword>
<keyword evidence="5 13" id="KW-0347">Helicase</keyword>
<evidence type="ECO:0000256" key="5">
    <source>
        <dbReference type="ARBA" id="ARBA00022806"/>
    </source>
</evidence>
<evidence type="ECO:0000256" key="1">
    <source>
        <dbReference type="ARBA" id="ARBA00022722"/>
    </source>
</evidence>
<dbReference type="InterPro" id="IPR027417">
    <property type="entry name" value="P-loop_NTPase"/>
</dbReference>
<comment type="catalytic activity">
    <reaction evidence="11 13">
        <text>Couples ATP hydrolysis with the unwinding of duplex DNA by translocating in the 3'-5' direction.</text>
        <dbReference type="EC" id="5.6.2.4"/>
    </reaction>
</comment>
<evidence type="ECO:0000256" key="15">
    <source>
        <dbReference type="SAM" id="MobiDB-lite"/>
    </source>
</evidence>
<dbReference type="SUPFAM" id="SSF52980">
    <property type="entry name" value="Restriction endonuclease-like"/>
    <property type="match status" value="1"/>
</dbReference>
<keyword evidence="4 13" id="KW-0378">Hydrolase</keyword>
<dbReference type="SUPFAM" id="SSF52540">
    <property type="entry name" value="P-loop containing nucleoside triphosphate hydrolases"/>
    <property type="match status" value="1"/>
</dbReference>
<feature type="region of interest" description="Disordered" evidence="15">
    <location>
        <begin position="543"/>
        <end position="565"/>
    </location>
</feature>
<dbReference type="InterPro" id="IPR014016">
    <property type="entry name" value="UvrD-like_ATP-bd"/>
</dbReference>
<dbReference type="Proteomes" id="UP001242313">
    <property type="component" value="Unassembled WGS sequence"/>
</dbReference>
<feature type="binding site" evidence="14">
    <location>
        <begin position="34"/>
        <end position="41"/>
    </location>
    <ligand>
        <name>ATP</name>
        <dbReference type="ChEBI" id="CHEBI:30616"/>
    </ligand>
</feature>
<dbReference type="GO" id="GO:0003678">
    <property type="term" value="F:DNA helicase activity"/>
    <property type="evidence" value="ECO:0007669"/>
    <property type="project" value="UniProtKB-EC"/>
</dbReference>
<dbReference type="Gene3D" id="3.40.50.300">
    <property type="entry name" value="P-loop containing nucleotide triphosphate hydrolases"/>
    <property type="match status" value="4"/>
</dbReference>
<dbReference type="Gene3D" id="1.10.274.50">
    <property type="match status" value="1"/>
</dbReference>
<comment type="catalytic activity">
    <reaction evidence="12 13">
        <text>ATP + H2O = ADP + phosphate + H(+)</text>
        <dbReference type="Rhea" id="RHEA:13065"/>
        <dbReference type="ChEBI" id="CHEBI:15377"/>
        <dbReference type="ChEBI" id="CHEBI:15378"/>
        <dbReference type="ChEBI" id="CHEBI:30616"/>
        <dbReference type="ChEBI" id="CHEBI:43474"/>
        <dbReference type="ChEBI" id="CHEBI:456216"/>
        <dbReference type="EC" id="5.6.2.4"/>
    </reaction>
</comment>
<comment type="similarity">
    <text evidence="13">Belongs to the helicase family. AddA subfamily.</text>
</comment>
<organism evidence="18 19">
    <name type="scientific">Mesobacillus stamsii</name>
    <dbReference type="NCBI Taxonomy" id="225347"/>
    <lineage>
        <taxon>Bacteria</taxon>
        <taxon>Bacillati</taxon>
        <taxon>Bacillota</taxon>
        <taxon>Bacilli</taxon>
        <taxon>Bacillales</taxon>
        <taxon>Bacillaceae</taxon>
        <taxon>Mesobacillus</taxon>
    </lineage>
</organism>
<accession>A0ABU0FYY0</accession>
<dbReference type="Pfam" id="PF12705">
    <property type="entry name" value="PDDEXK_1"/>
    <property type="match status" value="1"/>
</dbReference>
<dbReference type="PANTHER" id="PTHR11070">
    <property type="entry name" value="UVRD / RECB / PCRA DNA HELICASE FAMILY MEMBER"/>
    <property type="match status" value="1"/>
</dbReference>
<feature type="domain" description="UvrD-like helicase C-terminal" evidence="17">
    <location>
        <begin position="529"/>
        <end position="822"/>
    </location>
</feature>
<keyword evidence="9 13" id="KW-0234">DNA repair</keyword>
<evidence type="ECO:0000256" key="13">
    <source>
        <dbReference type="HAMAP-Rule" id="MF_01451"/>
    </source>
</evidence>
<comment type="function">
    <text evidence="13">The heterodimer acts as both an ATP-dependent DNA helicase and an ATP-dependent, dual-direction single-stranded exonuclease. Recognizes the chi site generating a DNA molecule suitable for the initiation of homologous recombination. The AddA nuclease domain is required for chi fragment generation; this subunit has the helicase and 3' -&gt; 5' nuclease activities.</text>
</comment>
<dbReference type="RefSeq" id="WP_307192415.1">
    <property type="nucleotide sequence ID" value="NZ_JAUSUN010000026.1"/>
</dbReference>
<keyword evidence="6 13" id="KW-0269">Exonuclease</keyword>
<evidence type="ECO:0000256" key="7">
    <source>
        <dbReference type="ARBA" id="ARBA00022840"/>
    </source>
</evidence>
<dbReference type="EC" id="3.1.-.-" evidence="13"/>
<evidence type="ECO:0000256" key="10">
    <source>
        <dbReference type="ARBA" id="ARBA00023235"/>
    </source>
</evidence>
<evidence type="ECO:0000256" key="9">
    <source>
        <dbReference type="ARBA" id="ARBA00023204"/>
    </source>
</evidence>
<comment type="subunit">
    <text evidence="13">Heterodimer of AddA and AddB/RexB.</text>
</comment>